<evidence type="ECO:0000256" key="4">
    <source>
        <dbReference type="ARBA" id="ARBA00022475"/>
    </source>
</evidence>
<reference evidence="13" key="1">
    <citation type="submission" date="2016-10" db="EMBL/GenBank/DDBJ databases">
        <authorList>
            <person name="Varghese N."/>
            <person name="Submissions S."/>
        </authorList>
    </citation>
    <scope>NUCLEOTIDE SEQUENCE [LARGE SCALE GENOMIC DNA]</scope>
    <source>
        <strain evidence="13">DSM 25329</strain>
    </source>
</reference>
<dbReference type="InterPro" id="IPR037682">
    <property type="entry name" value="TonB_C"/>
</dbReference>
<dbReference type="Gene3D" id="3.30.1150.10">
    <property type="match status" value="1"/>
</dbReference>
<evidence type="ECO:0000256" key="2">
    <source>
        <dbReference type="ARBA" id="ARBA00006555"/>
    </source>
</evidence>
<dbReference type="NCBIfam" id="TIGR01352">
    <property type="entry name" value="tonB_Cterm"/>
    <property type="match status" value="1"/>
</dbReference>
<keyword evidence="3" id="KW-0813">Transport</keyword>
<dbReference type="InterPro" id="IPR051045">
    <property type="entry name" value="TonB-dependent_transducer"/>
</dbReference>
<evidence type="ECO:0000256" key="3">
    <source>
        <dbReference type="ARBA" id="ARBA00022448"/>
    </source>
</evidence>
<feature type="signal peptide" evidence="10">
    <location>
        <begin position="1"/>
        <end position="23"/>
    </location>
</feature>
<dbReference type="GO" id="GO:0015031">
    <property type="term" value="P:protein transport"/>
    <property type="evidence" value="ECO:0007669"/>
    <property type="project" value="UniProtKB-KW"/>
</dbReference>
<evidence type="ECO:0000259" key="11">
    <source>
        <dbReference type="PROSITE" id="PS52015"/>
    </source>
</evidence>
<accession>A0A1G7FVS7</accession>
<dbReference type="Pfam" id="PF03544">
    <property type="entry name" value="TonB_C"/>
    <property type="match status" value="1"/>
</dbReference>
<evidence type="ECO:0000256" key="8">
    <source>
        <dbReference type="ARBA" id="ARBA00022989"/>
    </source>
</evidence>
<protein>
    <submittedName>
        <fullName evidence="12">TonB family C-terminal domain-containing protein</fullName>
    </submittedName>
</protein>
<evidence type="ECO:0000256" key="7">
    <source>
        <dbReference type="ARBA" id="ARBA00022927"/>
    </source>
</evidence>
<dbReference type="GO" id="GO:0098797">
    <property type="term" value="C:plasma membrane protein complex"/>
    <property type="evidence" value="ECO:0007669"/>
    <property type="project" value="TreeGrafter"/>
</dbReference>
<feature type="chain" id="PRO_5011792557" evidence="10">
    <location>
        <begin position="24"/>
        <end position="162"/>
    </location>
</feature>
<comment type="subcellular location">
    <subcellularLocation>
        <location evidence="1">Cell inner membrane</location>
        <topology evidence="1">Single-pass membrane protein</topology>
        <orientation evidence="1">Periplasmic side</orientation>
    </subcellularLocation>
</comment>
<dbReference type="EMBL" id="FNAN01000007">
    <property type="protein sequence ID" value="SDE79974.1"/>
    <property type="molecule type" value="Genomic_DNA"/>
</dbReference>
<evidence type="ECO:0000256" key="5">
    <source>
        <dbReference type="ARBA" id="ARBA00022519"/>
    </source>
</evidence>
<keyword evidence="8" id="KW-1133">Transmembrane helix</keyword>
<dbReference type="PANTHER" id="PTHR33446:SF2">
    <property type="entry name" value="PROTEIN TONB"/>
    <property type="match status" value="1"/>
</dbReference>
<evidence type="ECO:0000256" key="9">
    <source>
        <dbReference type="ARBA" id="ARBA00023136"/>
    </source>
</evidence>
<evidence type="ECO:0000256" key="1">
    <source>
        <dbReference type="ARBA" id="ARBA00004383"/>
    </source>
</evidence>
<name>A0A1G7FVS7_9BACT</name>
<dbReference type="SUPFAM" id="SSF74653">
    <property type="entry name" value="TolA/TonB C-terminal domain"/>
    <property type="match status" value="1"/>
</dbReference>
<evidence type="ECO:0000313" key="13">
    <source>
        <dbReference type="Proteomes" id="UP000198748"/>
    </source>
</evidence>
<dbReference type="Proteomes" id="UP000198748">
    <property type="component" value="Unassembled WGS sequence"/>
</dbReference>
<keyword evidence="13" id="KW-1185">Reference proteome</keyword>
<dbReference type="RefSeq" id="WP_090149909.1">
    <property type="nucleotide sequence ID" value="NZ_FNAN01000007.1"/>
</dbReference>
<keyword evidence="6" id="KW-0812">Transmembrane</keyword>
<gene>
    <name evidence="12" type="ORF">SAMN04487996_10727</name>
</gene>
<dbReference type="GO" id="GO:0031992">
    <property type="term" value="F:energy transducer activity"/>
    <property type="evidence" value="ECO:0007669"/>
    <property type="project" value="TreeGrafter"/>
</dbReference>
<comment type="similarity">
    <text evidence="2">Belongs to the TonB family.</text>
</comment>
<dbReference type="PROSITE" id="PS52015">
    <property type="entry name" value="TONB_CTD"/>
    <property type="match status" value="1"/>
</dbReference>
<dbReference type="OrthoDB" id="9812355at2"/>
<dbReference type="AlphaFoldDB" id="A0A1G7FVS7"/>
<feature type="domain" description="TonB C-terminal" evidence="11">
    <location>
        <begin position="72"/>
        <end position="162"/>
    </location>
</feature>
<keyword evidence="9" id="KW-0472">Membrane</keyword>
<dbReference type="InterPro" id="IPR006260">
    <property type="entry name" value="TonB/TolA_C"/>
</dbReference>
<evidence type="ECO:0000256" key="10">
    <source>
        <dbReference type="SAM" id="SignalP"/>
    </source>
</evidence>
<organism evidence="12 13">
    <name type="scientific">Dyadobacter soli</name>
    <dbReference type="NCBI Taxonomy" id="659014"/>
    <lineage>
        <taxon>Bacteria</taxon>
        <taxon>Pseudomonadati</taxon>
        <taxon>Bacteroidota</taxon>
        <taxon>Cytophagia</taxon>
        <taxon>Cytophagales</taxon>
        <taxon>Spirosomataceae</taxon>
        <taxon>Dyadobacter</taxon>
    </lineage>
</organism>
<keyword evidence="5" id="KW-0997">Cell inner membrane</keyword>
<dbReference type="GO" id="GO:0055085">
    <property type="term" value="P:transmembrane transport"/>
    <property type="evidence" value="ECO:0007669"/>
    <property type="project" value="InterPro"/>
</dbReference>
<keyword evidence="10" id="KW-0732">Signal</keyword>
<keyword evidence="4" id="KW-1003">Cell membrane</keyword>
<evidence type="ECO:0000313" key="12">
    <source>
        <dbReference type="EMBL" id="SDE79974.1"/>
    </source>
</evidence>
<dbReference type="STRING" id="659014.SAMN04487996_10727"/>
<proteinExistence type="inferred from homology"/>
<evidence type="ECO:0000256" key="6">
    <source>
        <dbReference type="ARBA" id="ARBA00022692"/>
    </source>
</evidence>
<dbReference type="PANTHER" id="PTHR33446">
    <property type="entry name" value="PROTEIN TONB-RELATED"/>
    <property type="match status" value="1"/>
</dbReference>
<sequence>MKRLRLAILFSVLACCACTIAHAQKRKPELPMDTITSEVIVQDLLYRHPPDTEGRSEEEVFGGVEPQPEYPGGTHAMYKFISANLRMPAKARKAGVSGRVFTSFKVEVTGEITNVTVLKGLGFGCDEEAVRLVKSMPKWKPGKQNGQFVKGRYTLPIFFEPK</sequence>
<keyword evidence="7" id="KW-0653">Protein transport</keyword>